<dbReference type="EMBL" id="OC915219">
    <property type="protein sequence ID" value="CAD7639314.1"/>
    <property type="molecule type" value="Genomic_DNA"/>
</dbReference>
<keyword evidence="4 10" id="KW-0547">Nucleotide-binding</keyword>
<protein>
    <recommendedName>
        <fullName evidence="2">leucine--tRNA ligase</fullName>
        <ecNumber evidence="2">6.1.1.4</ecNumber>
    </recommendedName>
    <alternativeName>
        <fullName evidence="8">Leucyl-tRNA synthetase</fullName>
    </alternativeName>
</protein>
<evidence type="ECO:0000256" key="5">
    <source>
        <dbReference type="ARBA" id="ARBA00022840"/>
    </source>
</evidence>
<proteinExistence type="inferred from homology"/>
<sequence length="629" mass="73588">MFFHIKRHKKHLFIYYKNFCRYESVFNNSPKIRITEQFNHSYLPPLLKNIEKEWKPFVDNFWSNVAANSSSAKTCRYVLAMFPYPSGSLHLGHVRIYTTSDVIYRMSHLRGYPSIHPMGFDSFGLPAENAAKMHSIAANVWTESNINQMRDQLNEMGFQFNWRESTSDESFYKWTQWLFIQLYKSGLAYKGMGFVNWDPIDATVLADEQVDSEGRSWRSGAKVEKRCHKQWLYTKCPKCGSNDAMRETETCDTFFDSSWYFLRYASQPLSNKPFESTAVMPTFCYVGGKEHAALHLLYARFITHFLHQRGFCHFREPFQRLLMQSIVKGRTYKIDGKYISEEEAKQHEKVVVEYEKMSKSKGNGVNPQQLVDKYGCDATRWTLIADGTTDKERFWDTEEIEFAPTLVFLHRVLLTVEEFRDIRSGKIVINGHPVKHLDTETVETAKQELLRSRNFTTDKVVFNTEYNYKLKNSTIAVHQLINSLRKYFRTNVVNTREYERCLAALLIIISPFVPHFSVECWSGFTSHAIGSHEYDITKSVFEQKWPTIDDQSFEHKIQFTYRDKSGKSVDSHSIKVTRSSLKNWTESDVKAVIDVKEEDIEKIEIIKDVVVVVRLKNKRQNEAKEEAII</sequence>
<comment type="similarity">
    <text evidence="1 10">Belongs to the class-I aminoacyl-tRNA synthetase family.</text>
</comment>
<evidence type="ECO:0000259" key="13">
    <source>
        <dbReference type="Pfam" id="PF09334"/>
    </source>
</evidence>
<dbReference type="EC" id="6.1.1.4" evidence="2"/>
<dbReference type="GO" id="GO:0004823">
    <property type="term" value="F:leucine-tRNA ligase activity"/>
    <property type="evidence" value="ECO:0007669"/>
    <property type="project" value="UniProtKB-EC"/>
</dbReference>
<evidence type="ECO:0000256" key="10">
    <source>
        <dbReference type="RuleBase" id="RU363035"/>
    </source>
</evidence>
<dbReference type="GO" id="GO:0032543">
    <property type="term" value="P:mitochondrial translation"/>
    <property type="evidence" value="ECO:0007669"/>
    <property type="project" value="TreeGrafter"/>
</dbReference>
<reference evidence="14" key="1">
    <citation type="submission" date="2020-11" db="EMBL/GenBank/DDBJ databases">
        <authorList>
            <person name="Tran Van P."/>
        </authorList>
    </citation>
    <scope>NUCLEOTIDE SEQUENCE</scope>
</reference>
<evidence type="ECO:0000259" key="12">
    <source>
        <dbReference type="Pfam" id="PF08264"/>
    </source>
</evidence>
<evidence type="ECO:0000256" key="1">
    <source>
        <dbReference type="ARBA" id="ARBA00005594"/>
    </source>
</evidence>
<evidence type="ECO:0000256" key="7">
    <source>
        <dbReference type="ARBA" id="ARBA00023146"/>
    </source>
</evidence>
<evidence type="ECO:0000256" key="6">
    <source>
        <dbReference type="ARBA" id="ARBA00022917"/>
    </source>
</evidence>
<evidence type="ECO:0000256" key="3">
    <source>
        <dbReference type="ARBA" id="ARBA00022598"/>
    </source>
</evidence>
<comment type="catalytic activity">
    <reaction evidence="9">
        <text>tRNA(Leu) + L-leucine + ATP = L-leucyl-tRNA(Leu) + AMP + diphosphate</text>
        <dbReference type="Rhea" id="RHEA:11688"/>
        <dbReference type="Rhea" id="RHEA-COMP:9613"/>
        <dbReference type="Rhea" id="RHEA-COMP:9622"/>
        <dbReference type="ChEBI" id="CHEBI:30616"/>
        <dbReference type="ChEBI" id="CHEBI:33019"/>
        <dbReference type="ChEBI" id="CHEBI:57427"/>
        <dbReference type="ChEBI" id="CHEBI:78442"/>
        <dbReference type="ChEBI" id="CHEBI:78494"/>
        <dbReference type="ChEBI" id="CHEBI:456215"/>
        <dbReference type="EC" id="6.1.1.4"/>
    </reaction>
</comment>
<keyword evidence="3 10" id="KW-0436">Ligase</keyword>
<dbReference type="GO" id="GO:0005739">
    <property type="term" value="C:mitochondrion"/>
    <property type="evidence" value="ECO:0007669"/>
    <property type="project" value="TreeGrafter"/>
</dbReference>
<name>A0A7R9LCS4_9ACAR</name>
<evidence type="ECO:0000256" key="8">
    <source>
        <dbReference type="ARBA" id="ARBA00030520"/>
    </source>
</evidence>
<dbReference type="Gene3D" id="1.10.730.10">
    <property type="entry name" value="Isoleucyl-tRNA Synthetase, Domain 1"/>
    <property type="match status" value="1"/>
</dbReference>
<dbReference type="PANTHER" id="PTHR43740">
    <property type="entry name" value="LEUCYL-TRNA SYNTHETASE"/>
    <property type="match status" value="1"/>
</dbReference>
<organism evidence="14">
    <name type="scientific">Oppiella nova</name>
    <dbReference type="NCBI Taxonomy" id="334625"/>
    <lineage>
        <taxon>Eukaryota</taxon>
        <taxon>Metazoa</taxon>
        <taxon>Ecdysozoa</taxon>
        <taxon>Arthropoda</taxon>
        <taxon>Chelicerata</taxon>
        <taxon>Arachnida</taxon>
        <taxon>Acari</taxon>
        <taxon>Acariformes</taxon>
        <taxon>Sarcoptiformes</taxon>
        <taxon>Oribatida</taxon>
        <taxon>Brachypylina</taxon>
        <taxon>Oppioidea</taxon>
        <taxon>Oppiidae</taxon>
        <taxon>Oppiella</taxon>
    </lineage>
</organism>
<dbReference type="InterPro" id="IPR015413">
    <property type="entry name" value="Methionyl/Leucyl_tRNA_Synth"/>
</dbReference>
<feature type="domain" description="Methionyl/Valyl/Leucyl/Isoleucyl-tRNA synthetase anticodon-binding" evidence="12">
    <location>
        <begin position="467"/>
        <end position="564"/>
    </location>
</feature>
<dbReference type="SUPFAM" id="SSF52374">
    <property type="entry name" value="Nucleotidylyl transferase"/>
    <property type="match status" value="1"/>
</dbReference>
<feature type="domain" description="Methionyl/Leucyl tRNA synthetase" evidence="13">
    <location>
        <begin position="77"/>
        <end position="249"/>
    </location>
</feature>
<keyword evidence="6 10" id="KW-0648">Protein biosynthesis</keyword>
<dbReference type="GO" id="GO:0005524">
    <property type="term" value="F:ATP binding"/>
    <property type="evidence" value="ECO:0007669"/>
    <property type="project" value="UniProtKB-KW"/>
</dbReference>
<dbReference type="Gene3D" id="3.40.50.620">
    <property type="entry name" value="HUPs"/>
    <property type="match status" value="2"/>
</dbReference>
<evidence type="ECO:0000313" key="15">
    <source>
        <dbReference type="Proteomes" id="UP000728032"/>
    </source>
</evidence>
<keyword evidence="15" id="KW-1185">Reference proteome</keyword>
<evidence type="ECO:0000256" key="4">
    <source>
        <dbReference type="ARBA" id="ARBA00022741"/>
    </source>
</evidence>
<dbReference type="InterPro" id="IPR002300">
    <property type="entry name" value="aa-tRNA-synth_Ia"/>
</dbReference>
<keyword evidence="5 10" id="KW-0067">ATP-binding</keyword>
<dbReference type="PANTHER" id="PTHR43740:SF2">
    <property type="entry name" value="LEUCINE--TRNA LIGASE, MITOCHONDRIAL"/>
    <property type="match status" value="1"/>
</dbReference>
<dbReference type="EMBL" id="CAJPVJ010000394">
    <property type="protein sequence ID" value="CAG2162319.1"/>
    <property type="molecule type" value="Genomic_DNA"/>
</dbReference>
<keyword evidence="7 10" id="KW-0030">Aminoacyl-tRNA synthetase</keyword>
<dbReference type="CDD" id="cd00812">
    <property type="entry name" value="LeuRS_core"/>
    <property type="match status" value="1"/>
</dbReference>
<dbReference type="InterPro" id="IPR009080">
    <property type="entry name" value="tRNAsynth_Ia_anticodon-bd"/>
</dbReference>
<dbReference type="Pfam" id="PF09334">
    <property type="entry name" value="tRNA-synt_1g"/>
    <property type="match status" value="1"/>
</dbReference>
<dbReference type="InterPro" id="IPR002302">
    <property type="entry name" value="Leu-tRNA-ligase"/>
</dbReference>
<evidence type="ECO:0000259" key="11">
    <source>
        <dbReference type="Pfam" id="PF00133"/>
    </source>
</evidence>
<dbReference type="Proteomes" id="UP000728032">
    <property type="component" value="Unassembled WGS sequence"/>
</dbReference>
<evidence type="ECO:0000256" key="2">
    <source>
        <dbReference type="ARBA" id="ARBA00013164"/>
    </source>
</evidence>
<evidence type="ECO:0000313" key="14">
    <source>
        <dbReference type="EMBL" id="CAD7639314.1"/>
    </source>
</evidence>
<dbReference type="InterPro" id="IPR013155">
    <property type="entry name" value="M/V/L/I-tRNA-synth_anticd-bd"/>
</dbReference>
<dbReference type="OrthoDB" id="15954at2759"/>
<evidence type="ECO:0000256" key="9">
    <source>
        <dbReference type="ARBA" id="ARBA00047469"/>
    </source>
</evidence>
<dbReference type="InterPro" id="IPR014729">
    <property type="entry name" value="Rossmann-like_a/b/a_fold"/>
</dbReference>
<dbReference type="GO" id="GO:0006429">
    <property type="term" value="P:leucyl-tRNA aminoacylation"/>
    <property type="evidence" value="ECO:0007669"/>
    <property type="project" value="InterPro"/>
</dbReference>
<dbReference type="PROSITE" id="PS00178">
    <property type="entry name" value="AA_TRNA_LIGASE_I"/>
    <property type="match status" value="1"/>
</dbReference>
<dbReference type="AlphaFoldDB" id="A0A7R9LCS4"/>
<dbReference type="InterPro" id="IPR001412">
    <property type="entry name" value="aa-tRNA-synth_I_CS"/>
</dbReference>
<dbReference type="Pfam" id="PF00133">
    <property type="entry name" value="tRNA-synt_1"/>
    <property type="match status" value="1"/>
</dbReference>
<accession>A0A7R9LCS4</accession>
<dbReference type="Pfam" id="PF08264">
    <property type="entry name" value="Anticodon_1"/>
    <property type="match status" value="1"/>
</dbReference>
<feature type="domain" description="Aminoacyl-tRNA synthetase class Ia" evidence="11">
    <location>
        <begin position="355"/>
        <end position="388"/>
    </location>
</feature>
<gene>
    <name evidence="14" type="ORF">ONB1V03_LOCUS1915</name>
</gene>
<dbReference type="SUPFAM" id="SSF47323">
    <property type="entry name" value="Anticodon-binding domain of a subclass of class I aminoacyl-tRNA synthetases"/>
    <property type="match status" value="1"/>
</dbReference>
<dbReference type="PRINTS" id="PR00985">
    <property type="entry name" value="TRNASYNTHLEU"/>
</dbReference>